<name>A0A382MPH4_9ZZZZ</name>
<feature type="non-terminal residue" evidence="1">
    <location>
        <position position="126"/>
    </location>
</feature>
<sequence length="126" mass="14160">MLLRAFQLSQGMAPVRNVTKPRAYLLVLLLLGSCSDSALTDDETLDFSHLKKSGKEGDELLYAPDAKLPLPYTGWAKSMHNAEQAEYLAHFKDGVLDGRWTEWREDGEKAQEGTYKAGREDGIWTK</sequence>
<organism evidence="1">
    <name type="scientific">marine metagenome</name>
    <dbReference type="NCBI Taxonomy" id="408172"/>
    <lineage>
        <taxon>unclassified sequences</taxon>
        <taxon>metagenomes</taxon>
        <taxon>ecological metagenomes</taxon>
    </lineage>
</organism>
<dbReference type="EMBL" id="UINC01095080">
    <property type="protein sequence ID" value="SVC50874.1"/>
    <property type="molecule type" value="Genomic_DNA"/>
</dbReference>
<dbReference type="PROSITE" id="PS51257">
    <property type="entry name" value="PROKAR_LIPOPROTEIN"/>
    <property type="match status" value="1"/>
</dbReference>
<protein>
    <submittedName>
        <fullName evidence="1">Uncharacterized protein</fullName>
    </submittedName>
</protein>
<gene>
    <name evidence="1" type="ORF">METZ01_LOCUS303728</name>
</gene>
<proteinExistence type="predicted"/>
<accession>A0A382MPH4</accession>
<dbReference type="Gene3D" id="2.20.110.10">
    <property type="entry name" value="Histone H3 K4-specific methyltransferase SET7/9 N-terminal domain"/>
    <property type="match status" value="1"/>
</dbReference>
<dbReference type="AlphaFoldDB" id="A0A382MPH4"/>
<reference evidence="1" key="1">
    <citation type="submission" date="2018-05" db="EMBL/GenBank/DDBJ databases">
        <authorList>
            <person name="Lanie J.A."/>
            <person name="Ng W.-L."/>
            <person name="Kazmierczak K.M."/>
            <person name="Andrzejewski T.M."/>
            <person name="Davidsen T.M."/>
            <person name="Wayne K.J."/>
            <person name="Tettelin H."/>
            <person name="Glass J.I."/>
            <person name="Rusch D."/>
            <person name="Podicherti R."/>
            <person name="Tsui H.-C.T."/>
            <person name="Winkler M.E."/>
        </authorList>
    </citation>
    <scope>NUCLEOTIDE SEQUENCE</scope>
</reference>
<evidence type="ECO:0000313" key="1">
    <source>
        <dbReference type="EMBL" id="SVC50874.1"/>
    </source>
</evidence>
<dbReference type="SUPFAM" id="SSF82185">
    <property type="entry name" value="Histone H3 K4-specific methyltransferase SET7/9 N-terminal domain"/>
    <property type="match status" value="1"/>
</dbReference>